<sequence>MLESAKSRDELFKISRYGQKIMNLIQESKEPVVAAIVGSCLGGGFE</sequence>
<dbReference type="EMBL" id="CAJNOK010029014">
    <property type="protein sequence ID" value="CAF1442371.1"/>
    <property type="molecule type" value="Genomic_DNA"/>
</dbReference>
<evidence type="ECO:0000313" key="2">
    <source>
        <dbReference type="EMBL" id="CAF4238502.1"/>
    </source>
</evidence>
<proteinExistence type="predicted"/>
<dbReference type="Proteomes" id="UP000682733">
    <property type="component" value="Unassembled WGS sequence"/>
</dbReference>
<comment type="caution">
    <text evidence="2">The sequence shown here is derived from an EMBL/GenBank/DDBJ whole genome shotgun (WGS) entry which is preliminary data.</text>
</comment>
<dbReference type="AlphaFoldDB" id="A0A8S2SM25"/>
<reference evidence="2" key="1">
    <citation type="submission" date="2021-02" db="EMBL/GenBank/DDBJ databases">
        <authorList>
            <person name="Nowell W R."/>
        </authorList>
    </citation>
    <scope>NUCLEOTIDE SEQUENCE</scope>
</reference>
<gene>
    <name evidence="1" type="ORF">OVA965_LOCUS34494</name>
    <name evidence="2" type="ORF">TMI583_LOCUS35416</name>
</gene>
<evidence type="ECO:0000313" key="1">
    <source>
        <dbReference type="EMBL" id="CAF1442371.1"/>
    </source>
</evidence>
<feature type="non-terminal residue" evidence="2">
    <location>
        <position position="46"/>
    </location>
</feature>
<dbReference type="Proteomes" id="UP000677228">
    <property type="component" value="Unassembled WGS sequence"/>
</dbReference>
<organism evidence="2 3">
    <name type="scientific">Didymodactylos carnosus</name>
    <dbReference type="NCBI Taxonomy" id="1234261"/>
    <lineage>
        <taxon>Eukaryota</taxon>
        <taxon>Metazoa</taxon>
        <taxon>Spiralia</taxon>
        <taxon>Gnathifera</taxon>
        <taxon>Rotifera</taxon>
        <taxon>Eurotatoria</taxon>
        <taxon>Bdelloidea</taxon>
        <taxon>Philodinida</taxon>
        <taxon>Philodinidae</taxon>
        <taxon>Didymodactylos</taxon>
    </lineage>
</organism>
<name>A0A8S2SM25_9BILA</name>
<dbReference type="InterPro" id="IPR029045">
    <property type="entry name" value="ClpP/crotonase-like_dom_sf"/>
</dbReference>
<dbReference type="Gene3D" id="3.90.226.10">
    <property type="entry name" value="2-enoyl-CoA Hydratase, Chain A, domain 1"/>
    <property type="match status" value="1"/>
</dbReference>
<dbReference type="SUPFAM" id="SSF52096">
    <property type="entry name" value="ClpP/crotonase"/>
    <property type="match status" value="1"/>
</dbReference>
<dbReference type="EMBL" id="CAJOBA010050827">
    <property type="protein sequence ID" value="CAF4238502.1"/>
    <property type="molecule type" value="Genomic_DNA"/>
</dbReference>
<protein>
    <submittedName>
        <fullName evidence="2">Uncharacterized protein</fullName>
    </submittedName>
</protein>
<evidence type="ECO:0000313" key="3">
    <source>
        <dbReference type="Proteomes" id="UP000682733"/>
    </source>
</evidence>
<accession>A0A8S2SM25</accession>